<evidence type="ECO:0000313" key="2">
    <source>
        <dbReference type="Proteomes" id="UP001055439"/>
    </source>
</evidence>
<dbReference type="Proteomes" id="UP001055439">
    <property type="component" value="Chromosome 9"/>
</dbReference>
<dbReference type="EMBL" id="CP097511">
    <property type="protein sequence ID" value="URE46162.1"/>
    <property type="molecule type" value="Genomic_DNA"/>
</dbReference>
<sequence>MDGPDGDNDGGTAEMAIRDARIPKHVMATSVPVAAVASSIQIAVSARLDSLIAPVLPQPSVGPLFHPSSHIPLAPWVAPPALQFDLFLDLLETSDVLPFGFWVVYVDFRIKIPSFCKGNMY</sequence>
<name>A0A9E7L6J7_9LILI</name>
<evidence type="ECO:0000313" key="1">
    <source>
        <dbReference type="EMBL" id="URE46162.1"/>
    </source>
</evidence>
<accession>A0A9E7L6J7</accession>
<protein>
    <submittedName>
        <fullName evidence="1">Uncharacterized protein</fullName>
    </submittedName>
</protein>
<organism evidence="1 2">
    <name type="scientific">Musa troglodytarum</name>
    <name type="common">fe'i banana</name>
    <dbReference type="NCBI Taxonomy" id="320322"/>
    <lineage>
        <taxon>Eukaryota</taxon>
        <taxon>Viridiplantae</taxon>
        <taxon>Streptophyta</taxon>
        <taxon>Embryophyta</taxon>
        <taxon>Tracheophyta</taxon>
        <taxon>Spermatophyta</taxon>
        <taxon>Magnoliopsida</taxon>
        <taxon>Liliopsida</taxon>
        <taxon>Zingiberales</taxon>
        <taxon>Musaceae</taxon>
        <taxon>Musa</taxon>
    </lineage>
</organism>
<proteinExistence type="predicted"/>
<dbReference type="AlphaFoldDB" id="A0A9E7L6J7"/>
<keyword evidence="2" id="KW-1185">Reference proteome</keyword>
<gene>
    <name evidence="1" type="ORF">MUK42_25786</name>
</gene>
<reference evidence="1" key="1">
    <citation type="submission" date="2022-05" db="EMBL/GenBank/DDBJ databases">
        <title>The Musa troglodytarum L. genome provides insights into the mechanism of non-climacteric behaviour and enrichment of carotenoids.</title>
        <authorList>
            <person name="Wang J."/>
        </authorList>
    </citation>
    <scope>NUCLEOTIDE SEQUENCE</scope>
    <source>
        <tissue evidence="1">Leaf</tissue>
    </source>
</reference>